<keyword evidence="2" id="KW-1185">Reference proteome</keyword>
<evidence type="ECO:0000313" key="2">
    <source>
        <dbReference type="Proteomes" id="UP000230002"/>
    </source>
</evidence>
<accession>A0A2G8RX23</accession>
<dbReference type="Gene3D" id="3.80.10.10">
    <property type="entry name" value="Ribonuclease Inhibitor"/>
    <property type="match status" value="1"/>
</dbReference>
<evidence type="ECO:0000313" key="1">
    <source>
        <dbReference type="EMBL" id="PIL26069.1"/>
    </source>
</evidence>
<reference evidence="1 2" key="1">
    <citation type="journal article" date="2015" name="Sci. Rep.">
        <title>Chromosome-level genome map provides insights into diverse defense mechanisms in the medicinal fungus Ganoderma sinense.</title>
        <authorList>
            <person name="Zhu Y."/>
            <person name="Xu J."/>
            <person name="Sun C."/>
            <person name="Zhou S."/>
            <person name="Xu H."/>
            <person name="Nelson D.R."/>
            <person name="Qian J."/>
            <person name="Song J."/>
            <person name="Luo H."/>
            <person name="Xiang L."/>
            <person name="Li Y."/>
            <person name="Xu Z."/>
            <person name="Ji A."/>
            <person name="Wang L."/>
            <person name="Lu S."/>
            <person name="Hayward A."/>
            <person name="Sun W."/>
            <person name="Li X."/>
            <person name="Schwartz D.C."/>
            <person name="Wang Y."/>
            <person name="Chen S."/>
        </authorList>
    </citation>
    <scope>NUCLEOTIDE SEQUENCE [LARGE SCALE GENOMIC DNA]</scope>
    <source>
        <strain evidence="1 2">ZZ0214-1</strain>
    </source>
</reference>
<dbReference type="EMBL" id="AYKW01000045">
    <property type="protein sequence ID" value="PIL26069.1"/>
    <property type="molecule type" value="Genomic_DNA"/>
</dbReference>
<comment type="caution">
    <text evidence="1">The sequence shown here is derived from an EMBL/GenBank/DDBJ whole genome shotgun (WGS) entry which is preliminary data.</text>
</comment>
<proteinExistence type="predicted"/>
<protein>
    <recommendedName>
        <fullName evidence="3">F-box domain-containing protein</fullName>
    </recommendedName>
</protein>
<evidence type="ECO:0008006" key="3">
    <source>
        <dbReference type="Google" id="ProtNLM"/>
    </source>
</evidence>
<dbReference type="Proteomes" id="UP000230002">
    <property type="component" value="Unassembled WGS sequence"/>
</dbReference>
<name>A0A2G8RX23_9APHY</name>
<gene>
    <name evidence="1" type="ORF">GSI_11823</name>
</gene>
<dbReference type="InterPro" id="IPR032675">
    <property type="entry name" value="LRR_dom_sf"/>
</dbReference>
<sequence length="418" mass="46810">MAQNDQKTFLPNLRTLTWVETPDYDGILALLASPSLTWLELRVQSNTRSRQVEKAIHTLSLNAPFLSSLPIHSDNEDLEPLMSGFQRLRSLVIHNDVTRPDLKALTPRCRQTLQDLRYCPESFTVALDDTMGRLALPNLRSLQLFGPLTDRMCAFVAYLHTPDVGSLKLELRDEKGNSCNSASLPAHIALSRTVSEASFAPALRQLSITVQTKANLSTDPTTVGGTRVMGAMLLLFSLVGLRVLVVVYFCSDATLGTDADMLAAATAWRDIEHLSFDFPFSDVYDQGGFPCLSSLAHFAAHCPRLTRLRIPLAVLDPPPELEGNLGQHSEGTGEWPPASLHPLRTLEIQVRQWGSEMEPEMVARRIDELFPNLGRDELRFRYPIRPRIAPRRYQGRWDSMISAWKELRAAREGDVRDA</sequence>
<organism evidence="1 2">
    <name type="scientific">Ganoderma sinense ZZ0214-1</name>
    <dbReference type="NCBI Taxonomy" id="1077348"/>
    <lineage>
        <taxon>Eukaryota</taxon>
        <taxon>Fungi</taxon>
        <taxon>Dikarya</taxon>
        <taxon>Basidiomycota</taxon>
        <taxon>Agaricomycotina</taxon>
        <taxon>Agaricomycetes</taxon>
        <taxon>Polyporales</taxon>
        <taxon>Polyporaceae</taxon>
        <taxon>Ganoderma</taxon>
    </lineage>
</organism>
<dbReference type="OrthoDB" id="2801180at2759"/>
<dbReference type="AlphaFoldDB" id="A0A2G8RX23"/>